<dbReference type="Proteomes" id="UP001596398">
    <property type="component" value="Unassembled WGS sequence"/>
</dbReference>
<keyword evidence="1" id="KW-0472">Membrane</keyword>
<dbReference type="AlphaFoldDB" id="A0ABD5ZLG7"/>
<dbReference type="Pfam" id="PF26072">
    <property type="entry name" value="DUF8029"/>
    <property type="match status" value="1"/>
</dbReference>
<feature type="transmembrane region" description="Helical" evidence="1">
    <location>
        <begin position="17"/>
        <end position="39"/>
    </location>
</feature>
<evidence type="ECO:0000256" key="1">
    <source>
        <dbReference type="SAM" id="Phobius"/>
    </source>
</evidence>
<keyword evidence="1" id="KW-0812">Transmembrane</keyword>
<accession>A0ABD5ZLG7</accession>
<dbReference type="InterPro" id="IPR058342">
    <property type="entry name" value="DUF8029"/>
</dbReference>
<evidence type="ECO:0000313" key="3">
    <source>
        <dbReference type="Proteomes" id="UP001596398"/>
    </source>
</evidence>
<sequence length="69" mass="7253">MDTLVAGALPLQLVPEFGLPGILSTLVIIVLAIVVARVVLSIALKVAVVAAVVVGLLWFFGLLRFVPFL</sequence>
<proteinExistence type="predicted"/>
<keyword evidence="3" id="KW-1185">Reference proteome</keyword>
<reference evidence="2 3" key="1">
    <citation type="journal article" date="2019" name="Int. J. Syst. Evol. Microbiol.">
        <title>The Global Catalogue of Microorganisms (GCM) 10K type strain sequencing project: providing services to taxonomists for standard genome sequencing and annotation.</title>
        <authorList>
            <consortium name="The Broad Institute Genomics Platform"/>
            <consortium name="The Broad Institute Genome Sequencing Center for Infectious Disease"/>
            <person name="Wu L."/>
            <person name="Ma J."/>
        </authorList>
    </citation>
    <scope>NUCLEOTIDE SEQUENCE [LARGE SCALE GENOMIC DNA]</scope>
    <source>
        <strain evidence="2 3">DT85</strain>
    </source>
</reference>
<protein>
    <submittedName>
        <fullName evidence="2">Uncharacterized protein</fullName>
    </submittedName>
</protein>
<feature type="transmembrane region" description="Helical" evidence="1">
    <location>
        <begin position="46"/>
        <end position="66"/>
    </location>
</feature>
<dbReference type="RefSeq" id="WP_276235338.1">
    <property type="nucleotide sequence ID" value="NZ_CP119802.1"/>
</dbReference>
<gene>
    <name evidence="2" type="ORF">ACFQJ4_03300</name>
</gene>
<dbReference type="GeneID" id="79266004"/>
<name>A0ABD5ZLG7_9EURY</name>
<comment type="caution">
    <text evidence="2">The sequence shown here is derived from an EMBL/GenBank/DDBJ whole genome shotgun (WGS) entry which is preliminary data.</text>
</comment>
<dbReference type="EMBL" id="JBHTAP010000001">
    <property type="protein sequence ID" value="MFC7234337.1"/>
    <property type="molecule type" value="Genomic_DNA"/>
</dbReference>
<evidence type="ECO:0000313" key="2">
    <source>
        <dbReference type="EMBL" id="MFC7234337.1"/>
    </source>
</evidence>
<organism evidence="2 3">
    <name type="scientific">Halosegnis marinus</name>
    <dbReference type="NCBI Taxonomy" id="3034023"/>
    <lineage>
        <taxon>Archaea</taxon>
        <taxon>Methanobacteriati</taxon>
        <taxon>Methanobacteriota</taxon>
        <taxon>Stenosarchaea group</taxon>
        <taxon>Halobacteria</taxon>
        <taxon>Halobacteriales</taxon>
        <taxon>Natronomonadaceae</taxon>
        <taxon>Halosegnis</taxon>
    </lineage>
</organism>
<keyword evidence="1" id="KW-1133">Transmembrane helix</keyword>